<gene>
    <name evidence="1" type="ORF">CR513_07207</name>
</gene>
<dbReference type="OrthoDB" id="1305902at2759"/>
<evidence type="ECO:0000313" key="1">
    <source>
        <dbReference type="EMBL" id="RDY08547.1"/>
    </source>
</evidence>
<comment type="caution">
    <text evidence="1">The sequence shown here is derived from an EMBL/GenBank/DDBJ whole genome shotgun (WGS) entry which is preliminary data.</text>
</comment>
<dbReference type="PANTHER" id="PTHR33067">
    <property type="entry name" value="RNA-DIRECTED DNA POLYMERASE-RELATED"/>
    <property type="match status" value="1"/>
</dbReference>
<dbReference type="EMBL" id="QJKJ01001253">
    <property type="protein sequence ID" value="RDY08547.1"/>
    <property type="molecule type" value="Genomic_DNA"/>
</dbReference>
<keyword evidence="2" id="KW-1185">Reference proteome</keyword>
<proteinExistence type="predicted"/>
<accession>A0A371I0I1</accession>
<dbReference type="AlphaFoldDB" id="A0A371I0I1"/>
<dbReference type="Proteomes" id="UP000257109">
    <property type="component" value="Unassembled WGS sequence"/>
</dbReference>
<sequence length="199" mass="23339">MDNFFTKAIEEANFIVRNQNDSYSSHSNTSWREHPNFSWGGQHESQAYNIYRPSPMQHQNQGQRQEERRRSLQDTMTLFMTKIDERLKHGPRQSLQIEPTRKEEVKVITLRNGKKLKESQQTEKKVIPPRDETPTKEVIIDVANEGEKVATPDQLDDRTITYPRRIVEDILLKMGKFLFLVDFAILDIEKEDTVPIILS</sequence>
<organism evidence="1 2">
    <name type="scientific">Mucuna pruriens</name>
    <name type="common">Velvet bean</name>
    <name type="synonym">Dolichos pruriens</name>
    <dbReference type="NCBI Taxonomy" id="157652"/>
    <lineage>
        <taxon>Eukaryota</taxon>
        <taxon>Viridiplantae</taxon>
        <taxon>Streptophyta</taxon>
        <taxon>Embryophyta</taxon>
        <taxon>Tracheophyta</taxon>
        <taxon>Spermatophyta</taxon>
        <taxon>Magnoliopsida</taxon>
        <taxon>eudicotyledons</taxon>
        <taxon>Gunneridae</taxon>
        <taxon>Pentapetalae</taxon>
        <taxon>rosids</taxon>
        <taxon>fabids</taxon>
        <taxon>Fabales</taxon>
        <taxon>Fabaceae</taxon>
        <taxon>Papilionoideae</taxon>
        <taxon>50 kb inversion clade</taxon>
        <taxon>NPAAA clade</taxon>
        <taxon>indigoferoid/millettioid clade</taxon>
        <taxon>Phaseoleae</taxon>
        <taxon>Mucuna</taxon>
    </lineage>
</organism>
<reference evidence="1" key="1">
    <citation type="submission" date="2018-05" db="EMBL/GenBank/DDBJ databases">
        <title>Draft genome of Mucuna pruriens seed.</title>
        <authorList>
            <person name="Nnadi N.E."/>
            <person name="Vos R."/>
            <person name="Hasami M.H."/>
            <person name="Devisetty U.K."/>
            <person name="Aguiy J.C."/>
        </authorList>
    </citation>
    <scope>NUCLEOTIDE SEQUENCE [LARGE SCALE GENOMIC DNA]</scope>
    <source>
        <strain evidence="1">JCA_2017</strain>
    </source>
</reference>
<name>A0A371I0I1_MUCPR</name>
<feature type="non-terminal residue" evidence="1">
    <location>
        <position position="1"/>
    </location>
</feature>
<evidence type="ECO:0000313" key="2">
    <source>
        <dbReference type="Proteomes" id="UP000257109"/>
    </source>
</evidence>
<protein>
    <submittedName>
        <fullName evidence="1">Uncharacterized protein</fullName>
    </submittedName>
</protein>